<dbReference type="Pfam" id="PF00266">
    <property type="entry name" value="Aminotran_5"/>
    <property type="match status" value="1"/>
</dbReference>
<dbReference type="Proteomes" id="UP000076661">
    <property type="component" value="Unassembled WGS sequence"/>
</dbReference>
<dbReference type="RefSeq" id="WP_081225497.1">
    <property type="nucleotide sequence ID" value="NZ_AUXX01000018.1"/>
</dbReference>
<dbReference type="PATRIC" id="fig|1365257.3.peg.2766"/>
<evidence type="ECO:0000256" key="5">
    <source>
        <dbReference type="RuleBase" id="RU004504"/>
    </source>
</evidence>
<evidence type="ECO:0000256" key="3">
    <source>
        <dbReference type="ARBA" id="ARBA00022898"/>
    </source>
</evidence>
<comment type="caution">
    <text evidence="7">The sequence shown here is derived from an EMBL/GenBank/DDBJ whole genome shotgun (WGS) entry which is preliminary data.</text>
</comment>
<evidence type="ECO:0000259" key="6">
    <source>
        <dbReference type="Pfam" id="PF00266"/>
    </source>
</evidence>
<dbReference type="PANTHER" id="PTHR43586:SF8">
    <property type="entry name" value="CYSTEINE DESULFURASE 1, CHLOROPLASTIC"/>
    <property type="match status" value="1"/>
</dbReference>
<dbReference type="GO" id="GO:0031071">
    <property type="term" value="F:cysteine desulfurase activity"/>
    <property type="evidence" value="ECO:0007669"/>
    <property type="project" value="UniProtKB-EC"/>
</dbReference>
<dbReference type="InterPro" id="IPR015424">
    <property type="entry name" value="PyrdxlP-dep_Trfase"/>
</dbReference>
<dbReference type="Gene3D" id="3.40.640.10">
    <property type="entry name" value="Type I PLP-dependent aspartate aminotransferase-like (Major domain)"/>
    <property type="match status" value="1"/>
</dbReference>
<dbReference type="PROSITE" id="PS00595">
    <property type="entry name" value="AA_TRANSFER_CLASS_5"/>
    <property type="match status" value="1"/>
</dbReference>
<feature type="domain" description="Aminotransferase class V" evidence="6">
    <location>
        <begin position="23"/>
        <end position="390"/>
    </location>
</feature>
<dbReference type="SUPFAM" id="SSF53383">
    <property type="entry name" value="PLP-dependent transferases"/>
    <property type="match status" value="1"/>
</dbReference>
<protein>
    <recommendedName>
        <fullName evidence="6">Aminotransferase class V domain-containing protein</fullName>
    </recommendedName>
</protein>
<keyword evidence="3" id="KW-0663">Pyridoxal phosphate</keyword>
<comment type="similarity">
    <text evidence="2">Belongs to the class-V pyridoxal-phosphate-dependent aminotransferase family. Csd subfamily.</text>
</comment>
<dbReference type="Gene3D" id="3.90.1150.10">
    <property type="entry name" value="Aspartate Aminotransferase, domain 1"/>
    <property type="match status" value="1"/>
</dbReference>
<comment type="cofactor">
    <cofactor evidence="1 5">
        <name>pyridoxal 5'-phosphate</name>
        <dbReference type="ChEBI" id="CHEBI:597326"/>
    </cofactor>
</comment>
<dbReference type="PANTHER" id="PTHR43586">
    <property type="entry name" value="CYSTEINE DESULFURASE"/>
    <property type="match status" value="1"/>
</dbReference>
<comment type="catalytic activity">
    <reaction evidence="4">
        <text>(sulfur carrier)-H + L-cysteine = (sulfur carrier)-SH + L-alanine</text>
        <dbReference type="Rhea" id="RHEA:43892"/>
        <dbReference type="Rhea" id="RHEA-COMP:14737"/>
        <dbReference type="Rhea" id="RHEA-COMP:14739"/>
        <dbReference type="ChEBI" id="CHEBI:29917"/>
        <dbReference type="ChEBI" id="CHEBI:35235"/>
        <dbReference type="ChEBI" id="CHEBI:57972"/>
        <dbReference type="ChEBI" id="CHEBI:64428"/>
        <dbReference type="EC" id="2.8.1.7"/>
    </reaction>
</comment>
<dbReference type="AlphaFoldDB" id="A0A167MEU8"/>
<dbReference type="InterPro" id="IPR020578">
    <property type="entry name" value="Aminotrans_V_PyrdxlP_BS"/>
</dbReference>
<gene>
    <name evidence="7" type="ORF">N478_20385</name>
</gene>
<dbReference type="InterPro" id="IPR015422">
    <property type="entry name" value="PyrdxlP-dep_Trfase_small"/>
</dbReference>
<dbReference type="EMBL" id="AUXX01000018">
    <property type="protein sequence ID" value="KZN66276.1"/>
    <property type="molecule type" value="Genomic_DNA"/>
</dbReference>
<sequence length="403" mass="44212">MGIENCRVDFPVLERLIDGQSITYLDSAATALKPRSVIDAMSNYYLQSGVNIHRGKYYLSEEASDAYERVRYSIAQYLGAYGNEIVFTKGTTEALNLVAYGLDLQKDDVVVGFLDSHHAQLLPWRRYADLQLVGMNSEGGIDIERYRELLKLKPKVVVLTHCSNVSGTVAPIEQMATEAKEACDAIVVVDAAQSIPHPHLRIDVSKMPVDFVAFSGHKMLGPTGIGCLYGKSSVLNTLRPLMLGGGMVDWVDAEGSQERKIPHRFEAGTPPIASTLGLGAALTYLNQFSAQESLAHTETLTKAIIDGALKRDYLELLGTKSVTNRCAIGSLRIHGCDDLSDIARSLSDSYGIMCRTGHMCAQPIVDDQMGGEILRISAYIYNTTDEIERFYMALDELVSFLGL</sequence>
<dbReference type="InterPro" id="IPR015421">
    <property type="entry name" value="PyrdxlP-dep_Trfase_major"/>
</dbReference>
<reference evidence="7 8" key="1">
    <citation type="submission" date="2013-07" db="EMBL/GenBank/DDBJ databases">
        <title>Comparative Genomic and Metabolomic Analysis of Twelve Strains of Pseudoalteromonas luteoviolacea.</title>
        <authorList>
            <person name="Vynne N.G."/>
            <person name="Mansson M."/>
            <person name="Gram L."/>
        </authorList>
    </citation>
    <scope>NUCLEOTIDE SEQUENCE [LARGE SCALE GENOMIC DNA]</scope>
    <source>
        <strain evidence="7 8">S4060-1</strain>
    </source>
</reference>
<evidence type="ECO:0000313" key="8">
    <source>
        <dbReference type="Proteomes" id="UP000076661"/>
    </source>
</evidence>
<evidence type="ECO:0000313" key="7">
    <source>
        <dbReference type="EMBL" id="KZN66276.1"/>
    </source>
</evidence>
<proteinExistence type="inferred from homology"/>
<name>A0A167MEU8_9GAMM</name>
<dbReference type="InterPro" id="IPR000192">
    <property type="entry name" value="Aminotrans_V_dom"/>
</dbReference>
<evidence type="ECO:0000256" key="1">
    <source>
        <dbReference type="ARBA" id="ARBA00001933"/>
    </source>
</evidence>
<evidence type="ECO:0000256" key="2">
    <source>
        <dbReference type="ARBA" id="ARBA00010447"/>
    </source>
</evidence>
<accession>A0A167MEU8</accession>
<evidence type="ECO:0000256" key="4">
    <source>
        <dbReference type="ARBA" id="ARBA00050776"/>
    </source>
</evidence>
<organism evidence="7 8">
    <name type="scientific">Pseudoalteromonas luteoviolacea S4060-1</name>
    <dbReference type="NCBI Taxonomy" id="1365257"/>
    <lineage>
        <taxon>Bacteria</taxon>
        <taxon>Pseudomonadati</taxon>
        <taxon>Pseudomonadota</taxon>
        <taxon>Gammaproteobacteria</taxon>
        <taxon>Alteromonadales</taxon>
        <taxon>Pseudoalteromonadaceae</taxon>
        <taxon>Pseudoalteromonas</taxon>
    </lineage>
</organism>